<evidence type="ECO:0000256" key="1">
    <source>
        <dbReference type="SAM" id="Coils"/>
    </source>
</evidence>
<feature type="compositionally biased region" description="Basic and acidic residues" evidence="2">
    <location>
        <begin position="586"/>
        <end position="601"/>
    </location>
</feature>
<feature type="compositionally biased region" description="Low complexity" evidence="2">
    <location>
        <begin position="473"/>
        <end position="493"/>
    </location>
</feature>
<feature type="domain" description="DUF3835" evidence="3">
    <location>
        <begin position="310"/>
        <end position="381"/>
    </location>
</feature>
<feature type="region of interest" description="Disordered" evidence="2">
    <location>
        <begin position="175"/>
        <end position="209"/>
    </location>
</feature>
<feature type="coiled-coil region" evidence="1">
    <location>
        <begin position="123"/>
        <end position="166"/>
    </location>
</feature>
<organism evidence="4 5">
    <name type="scientific">Mycena pura</name>
    <dbReference type="NCBI Taxonomy" id="153505"/>
    <lineage>
        <taxon>Eukaryota</taxon>
        <taxon>Fungi</taxon>
        <taxon>Dikarya</taxon>
        <taxon>Basidiomycota</taxon>
        <taxon>Agaricomycotina</taxon>
        <taxon>Agaricomycetes</taxon>
        <taxon>Agaricomycetidae</taxon>
        <taxon>Agaricales</taxon>
        <taxon>Marasmiineae</taxon>
        <taxon>Mycenaceae</taxon>
        <taxon>Mycena</taxon>
    </lineage>
</organism>
<dbReference type="Proteomes" id="UP001219525">
    <property type="component" value="Unassembled WGS sequence"/>
</dbReference>
<dbReference type="EMBL" id="JARJCW010000011">
    <property type="protein sequence ID" value="KAJ7219545.1"/>
    <property type="molecule type" value="Genomic_DNA"/>
</dbReference>
<dbReference type="Pfam" id="PF12927">
    <property type="entry name" value="DUF3835"/>
    <property type="match status" value="1"/>
</dbReference>
<feature type="region of interest" description="Disordered" evidence="2">
    <location>
        <begin position="417"/>
        <end position="533"/>
    </location>
</feature>
<feature type="compositionally biased region" description="Polar residues" evidence="2">
    <location>
        <begin position="520"/>
        <end position="533"/>
    </location>
</feature>
<feature type="region of interest" description="Disordered" evidence="2">
    <location>
        <begin position="52"/>
        <end position="71"/>
    </location>
</feature>
<dbReference type="AlphaFoldDB" id="A0AAD6VRD2"/>
<keyword evidence="5" id="KW-1185">Reference proteome</keyword>
<proteinExistence type="predicted"/>
<feature type="compositionally biased region" description="Acidic residues" evidence="2">
    <location>
        <begin position="428"/>
        <end position="440"/>
    </location>
</feature>
<protein>
    <recommendedName>
        <fullName evidence="3">DUF3835 domain-containing protein</fullName>
    </recommendedName>
</protein>
<evidence type="ECO:0000256" key="2">
    <source>
        <dbReference type="SAM" id="MobiDB-lite"/>
    </source>
</evidence>
<reference evidence="4" key="1">
    <citation type="submission" date="2023-03" db="EMBL/GenBank/DDBJ databases">
        <title>Massive genome expansion in bonnet fungi (Mycena s.s.) driven by repeated elements and novel gene families across ecological guilds.</title>
        <authorList>
            <consortium name="Lawrence Berkeley National Laboratory"/>
            <person name="Harder C.B."/>
            <person name="Miyauchi S."/>
            <person name="Viragh M."/>
            <person name="Kuo A."/>
            <person name="Thoen E."/>
            <person name="Andreopoulos B."/>
            <person name="Lu D."/>
            <person name="Skrede I."/>
            <person name="Drula E."/>
            <person name="Henrissat B."/>
            <person name="Morin E."/>
            <person name="Kohler A."/>
            <person name="Barry K."/>
            <person name="LaButti K."/>
            <person name="Morin E."/>
            <person name="Salamov A."/>
            <person name="Lipzen A."/>
            <person name="Mereny Z."/>
            <person name="Hegedus B."/>
            <person name="Baldrian P."/>
            <person name="Stursova M."/>
            <person name="Weitz H."/>
            <person name="Taylor A."/>
            <person name="Grigoriev I.V."/>
            <person name="Nagy L.G."/>
            <person name="Martin F."/>
            <person name="Kauserud H."/>
        </authorList>
    </citation>
    <scope>NUCLEOTIDE SEQUENCE</scope>
    <source>
        <strain evidence="4">9144</strain>
    </source>
</reference>
<dbReference type="InterPro" id="IPR024325">
    <property type="entry name" value="DUF3835"/>
</dbReference>
<feature type="region of interest" description="Disordered" evidence="2">
    <location>
        <begin position="565"/>
        <end position="601"/>
    </location>
</feature>
<feature type="compositionally biased region" description="Acidic residues" evidence="2">
    <location>
        <begin position="299"/>
        <end position="312"/>
    </location>
</feature>
<gene>
    <name evidence="4" type="ORF">GGX14DRAFT_695637</name>
</gene>
<feature type="region of interest" description="Disordered" evidence="2">
    <location>
        <begin position="267"/>
        <end position="312"/>
    </location>
</feature>
<evidence type="ECO:0000313" key="4">
    <source>
        <dbReference type="EMBL" id="KAJ7219545.1"/>
    </source>
</evidence>
<keyword evidence="1" id="KW-0175">Coiled coil</keyword>
<feature type="region of interest" description="Disordered" evidence="2">
    <location>
        <begin position="83"/>
        <end position="120"/>
    </location>
</feature>
<sequence length="601" mass="65409">MTGKAQNLNEGGVQALQALLRSLDADAAIDDRNRKVKPENVGELSKKIMELVGDGGSESQSRNEDGQLLNEEGLPIIDITEPVQASGDIQENLPLAEHGSLTPVAELPLSERKRRRNERDRILNMLEEEERIEQAREEQFEEQQRQERILNRTKAAQEELDRLKATRDLHAKMGKALLGGTSKKKPAATPPPKPEHTKEAQKAASVSKKNVKFVDADVEADVGTSESLVEEKVDWGDVVPARLRPNSGRSLMSSSLFDTLPMKMQVIERFPGKPKVGESQPDSDDESEPPDSPTVADSNSDEESGLESDQELAEEVDIDFAQHQREIALEYHAKRAKITAATAKAMQHFDDQDGATYMTAEDSLNQPTQKPAMSQFQANRIASSYGAASSSSSKSLGANVLPESSARTLRRAIRLGKLDSDNQLVGNDAEEGGSEEESEAAQELMDLLKKSEMYNLGPDGEFIHTVPARRLPTEASPTTSTAPATEPAAVPPSFRKPPASKFKLSRPGQRPAAAAAASPESLNASDASPLQSDVTISSPEVRAAVAEMPFTSRVLSSAVVEKRPLLESASLPQSRRPQQPPTVVRASDKPTKVSRFLMERI</sequence>
<evidence type="ECO:0000313" key="5">
    <source>
        <dbReference type="Proteomes" id="UP001219525"/>
    </source>
</evidence>
<name>A0AAD6VRD2_9AGAR</name>
<evidence type="ECO:0000259" key="3">
    <source>
        <dbReference type="Pfam" id="PF12927"/>
    </source>
</evidence>
<comment type="caution">
    <text evidence="4">The sequence shown here is derived from an EMBL/GenBank/DDBJ whole genome shotgun (WGS) entry which is preliminary data.</text>
</comment>
<accession>A0AAD6VRD2</accession>